<evidence type="ECO:0000256" key="1">
    <source>
        <dbReference type="SAM" id="SignalP"/>
    </source>
</evidence>
<comment type="caution">
    <text evidence="2">The sequence shown here is derived from an EMBL/GenBank/DDBJ whole genome shotgun (WGS) entry which is preliminary data.</text>
</comment>
<keyword evidence="3" id="KW-1185">Reference proteome</keyword>
<evidence type="ECO:0000313" key="3">
    <source>
        <dbReference type="Proteomes" id="UP001632038"/>
    </source>
</evidence>
<gene>
    <name evidence="2" type="ORF">CASFOL_026639</name>
</gene>
<name>A0ABD3CLC1_9LAMI</name>
<reference evidence="3" key="1">
    <citation type="journal article" date="2024" name="IScience">
        <title>Strigolactones Initiate the Formation of Haustorium-like Structures in Castilleja.</title>
        <authorList>
            <person name="Buerger M."/>
            <person name="Peterson D."/>
            <person name="Chory J."/>
        </authorList>
    </citation>
    <scope>NUCLEOTIDE SEQUENCE [LARGE SCALE GENOMIC DNA]</scope>
</reference>
<organism evidence="2 3">
    <name type="scientific">Castilleja foliolosa</name>
    <dbReference type="NCBI Taxonomy" id="1961234"/>
    <lineage>
        <taxon>Eukaryota</taxon>
        <taxon>Viridiplantae</taxon>
        <taxon>Streptophyta</taxon>
        <taxon>Embryophyta</taxon>
        <taxon>Tracheophyta</taxon>
        <taxon>Spermatophyta</taxon>
        <taxon>Magnoliopsida</taxon>
        <taxon>eudicotyledons</taxon>
        <taxon>Gunneridae</taxon>
        <taxon>Pentapetalae</taxon>
        <taxon>asterids</taxon>
        <taxon>lamiids</taxon>
        <taxon>Lamiales</taxon>
        <taxon>Orobanchaceae</taxon>
        <taxon>Pedicularideae</taxon>
        <taxon>Castillejinae</taxon>
        <taxon>Castilleja</taxon>
    </lineage>
</organism>
<dbReference type="EMBL" id="JAVIJP010000034">
    <property type="protein sequence ID" value="KAL3629417.1"/>
    <property type="molecule type" value="Genomic_DNA"/>
</dbReference>
<dbReference type="AlphaFoldDB" id="A0ABD3CLC1"/>
<proteinExistence type="predicted"/>
<feature type="chain" id="PRO_5044759051" description="Secreted protein" evidence="1">
    <location>
        <begin position="20"/>
        <end position="72"/>
    </location>
</feature>
<evidence type="ECO:0008006" key="4">
    <source>
        <dbReference type="Google" id="ProtNLM"/>
    </source>
</evidence>
<keyword evidence="1" id="KW-0732">Signal</keyword>
<accession>A0ABD3CLC1</accession>
<feature type="signal peptide" evidence="1">
    <location>
        <begin position="1"/>
        <end position="19"/>
    </location>
</feature>
<protein>
    <recommendedName>
        <fullName evidence="4">Secreted protein</fullName>
    </recommendedName>
</protein>
<evidence type="ECO:0000313" key="2">
    <source>
        <dbReference type="EMBL" id="KAL3629417.1"/>
    </source>
</evidence>
<sequence length="72" mass="8204">MNNSTRLFFFMFMLILTTGWQRQGHATHRVRSSKDFASTIVIVRRFARLRAFQEANVKAAFSAVVIALSPAN</sequence>
<dbReference type="Proteomes" id="UP001632038">
    <property type="component" value="Unassembled WGS sequence"/>
</dbReference>